<dbReference type="AlphaFoldDB" id="A0A5J4WCY9"/>
<reference evidence="2 3" key="1">
    <citation type="submission" date="2019-03" db="EMBL/GenBank/DDBJ databases">
        <title>Single cell metagenomics reveals metabolic interactions within the superorganism composed of flagellate Streblomastix strix and complex community of Bacteroidetes bacteria on its surface.</title>
        <authorList>
            <person name="Treitli S.C."/>
            <person name="Kolisko M."/>
            <person name="Husnik F."/>
            <person name="Keeling P."/>
            <person name="Hampl V."/>
        </authorList>
    </citation>
    <scope>NUCLEOTIDE SEQUENCE [LARGE SCALE GENOMIC DNA]</scope>
    <source>
        <strain evidence="2">ST1C</strain>
    </source>
</reference>
<dbReference type="PANTHER" id="PTHR15615">
    <property type="match status" value="1"/>
</dbReference>
<evidence type="ECO:0000313" key="2">
    <source>
        <dbReference type="EMBL" id="KAA6392209.1"/>
    </source>
</evidence>
<dbReference type="EMBL" id="SNRW01002622">
    <property type="protein sequence ID" value="KAA6392209.1"/>
    <property type="molecule type" value="Genomic_DNA"/>
</dbReference>
<gene>
    <name evidence="2" type="ORF">EZS28_012268</name>
</gene>
<comment type="caution">
    <text evidence="2">The sequence shown here is derived from an EMBL/GenBank/DDBJ whole genome shotgun (WGS) entry which is preliminary data.</text>
</comment>
<accession>A0A5J4WCY9</accession>
<evidence type="ECO:0000313" key="3">
    <source>
        <dbReference type="Proteomes" id="UP000324800"/>
    </source>
</evidence>
<proteinExistence type="predicted"/>
<dbReference type="Proteomes" id="UP000324800">
    <property type="component" value="Unassembled WGS sequence"/>
</dbReference>
<dbReference type="Pfam" id="PF08613">
    <property type="entry name" value="Cyclin"/>
    <property type="match status" value="1"/>
</dbReference>
<name>A0A5J4WCY9_9EUKA</name>
<dbReference type="OrthoDB" id="337735at2759"/>
<feature type="compositionally biased region" description="Polar residues" evidence="1">
    <location>
        <begin position="19"/>
        <end position="35"/>
    </location>
</feature>
<evidence type="ECO:0000256" key="1">
    <source>
        <dbReference type="SAM" id="MobiDB-lite"/>
    </source>
</evidence>
<sequence>MSKQSTQTLEPDTKIDQFAVQTEQNTKSSTQEQELNSAKITEAETMATDAMILSSSKFLAEAIVNSLRELTQDGFEDQELTYQQKIQGFLVFTRSYTMFTGTELVYCVWLVLRLTHADRKRIQMGHKQQITEENIGTILVCAVELALKMLRDRVCRNSWWSNAFGMDMKTLNASEIVFLKRLDFSLNIDEVSFWTIYDLLFSFPLPAQSKSL</sequence>
<dbReference type="GO" id="GO:0019901">
    <property type="term" value="F:protein kinase binding"/>
    <property type="evidence" value="ECO:0007669"/>
    <property type="project" value="InterPro"/>
</dbReference>
<organism evidence="2 3">
    <name type="scientific">Streblomastix strix</name>
    <dbReference type="NCBI Taxonomy" id="222440"/>
    <lineage>
        <taxon>Eukaryota</taxon>
        <taxon>Metamonada</taxon>
        <taxon>Preaxostyla</taxon>
        <taxon>Oxymonadida</taxon>
        <taxon>Streblomastigidae</taxon>
        <taxon>Streblomastix</taxon>
    </lineage>
</organism>
<feature type="region of interest" description="Disordered" evidence="1">
    <location>
        <begin position="1"/>
        <end position="35"/>
    </location>
</feature>
<protein>
    <recommendedName>
        <fullName evidence="4">Cyclin N-terminal domain-containing protein</fullName>
    </recommendedName>
</protein>
<feature type="compositionally biased region" description="Polar residues" evidence="1">
    <location>
        <begin position="1"/>
        <end position="10"/>
    </location>
</feature>
<dbReference type="PANTHER" id="PTHR15615:SF108">
    <property type="entry name" value="PROTEIN CNPPD1"/>
    <property type="match status" value="1"/>
</dbReference>
<dbReference type="InterPro" id="IPR013922">
    <property type="entry name" value="Cyclin_PHO80-like"/>
</dbReference>
<dbReference type="Gene3D" id="1.10.472.10">
    <property type="entry name" value="Cyclin-like"/>
    <property type="match status" value="1"/>
</dbReference>
<evidence type="ECO:0008006" key="4">
    <source>
        <dbReference type="Google" id="ProtNLM"/>
    </source>
</evidence>